<dbReference type="EMBL" id="WNXC01000007">
    <property type="protein sequence ID" value="MBB2150686.1"/>
    <property type="molecule type" value="Genomic_DNA"/>
</dbReference>
<keyword evidence="2" id="KW-1003">Cell membrane</keyword>
<accession>A0ABR6EZT6</accession>
<evidence type="ECO:0000256" key="5">
    <source>
        <dbReference type="ARBA" id="ARBA00022692"/>
    </source>
</evidence>
<evidence type="ECO:0000256" key="3">
    <source>
        <dbReference type="ARBA" id="ARBA00022676"/>
    </source>
</evidence>
<reference evidence="10 11" key="1">
    <citation type="submission" date="2019-11" db="EMBL/GenBank/DDBJ databases">
        <title>Description of Pedobacter sp. LMG 31462T.</title>
        <authorList>
            <person name="Carlier A."/>
            <person name="Qi S."/>
            <person name="Vandamme P."/>
        </authorList>
    </citation>
    <scope>NUCLEOTIDE SEQUENCE [LARGE SCALE GENOMIC DNA]</scope>
    <source>
        <strain evidence="10 11">LMG 31462</strain>
    </source>
</reference>
<dbReference type="PANTHER" id="PTHR33908">
    <property type="entry name" value="MANNOSYLTRANSFERASE YKCB-RELATED"/>
    <property type="match status" value="1"/>
</dbReference>
<evidence type="ECO:0000313" key="10">
    <source>
        <dbReference type="EMBL" id="MBB2150686.1"/>
    </source>
</evidence>
<keyword evidence="5 8" id="KW-0812">Transmembrane</keyword>
<dbReference type="InterPro" id="IPR038731">
    <property type="entry name" value="RgtA/B/C-like"/>
</dbReference>
<evidence type="ECO:0000256" key="6">
    <source>
        <dbReference type="ARBA" id="ARBA00022989"/>
    </source>
</evidence>
<comment type="caution">
    <text evidence="10">The sequence shown here is derived from an EMBL/GenBank/DDBJ whole genome shotgun (WGS) entry which is preliminary data.</text>
</comment>
<feature type="transmembrane region" description="Helical" evidence="8">
    <location>
        <begin position="186"/>
        <end position="203"/>
    </location>
</feature>
<keyword evidence="7 8" id="KW-0472">Membrane</keyword>
<feature type="transmembrane region" description="Helical" evidence="8">
    <location>
        <begin position="99"/>
        <end position="119"/>
    </location>
</feature>
<keyword evidence="11" id="KW-1185">Reference proteome</keyword>
<keyword evidence="3" id="KW-0328">Glycosyltransferase</keyword>
<comment type="subcellular location">
    <subcellularLocation>
        <location evidence="1">Cell membrane</location>
        <topology evidence="1">Multi-pass membrane protein</topology>
    </subcellularLocation>
</comment>
<evidence type="ECO:0000256" key="1">
    <source>
        <dbReference type="ARBA" id="ARBA00004651"/>
    </source>
</evidence>
<feature type="transmembrane region" description="Helical" evidence="8">
    <location>
        <begin position="232"/>
        <end position="249"/>
    </location>
</feature>
<evidence type="ECO:0000259" key="9">
    <source>
        <dbReference type="Pfam" id="PF13231"/>
    </source>
</evidence>
<gene>
    <name evidence="10" type="ORF">GM920_17445</name>
</gene>
<feature type="transmembrane region" description="Helical" evidence="8">
    <location>
        <begin position="12"/>
        <end position="30"/>
    </location>
</feature>
<evidence type="ECO:0000256" key="8">
    <source>
        <dbReference type="SAM" id="Phobius"/>
    </source>
</evidence>
<feature type="transmembrane region" description="Helical" evidence="8">
    <location>
        <begin position="261"/>
        <end position="281"/>
    </location>
</feature>
<evidence type="ECO:0000313" key="11">
    <source>
        <dbReference type="Proteomes" id="UP000636110"/>
    </source>
</evidence>
<dbReference type="RefSeq" id="WP_182959869.1">
    <property type="nucleotide sequence ID" value="NZ_WNXC01000007.1"/>
</dbReference>
<name>A0ABR6EZT6_9SPHI</name>
<feature type="domain" description="Glycosyltransferase RgtA/B/C/D-like" evidence="9">
    <location>
        <begin position="52"/>
        <end position="203"/>
    </location>
</feature>
<keyword evidence="6 8" id="KW-1133">Transmembrane helix</keyword>
<evidence type="ECO:0000256" key="7">
    <source>
        <dbReference type="ARBA" id="ARBA00023136"/>
    </source>
</evidence>
<dbReference type="PANTHER" id="PTHR33908:SF11">
    <property type="entry name" value="MEMBRANE PROTEIN"/>
    <property type="match status" value="1"/>
</dbReference>
<evidence type="ECO:0000256" key="2">
    <source>
        <dbReference type="ARBA" id="ARBA00022475"/>
    </source>
</evidence>
<organism evidence="10 11">
    <name type="scientific">Pedobacter gandavensis</name>
    <dbReference type="NCBI Taxonomy" id="2679963"/>
    <lineage>
        <taxon>Bacteria</taxon>
        <taxon>Pseudomonadati</taxon>
        <taxon>Bacteroidota</taxon>
        <taxon>Sphingobacteriia</taxon>
        <taxon>Sphingobacteriales</taxon>
        <taxon>Sphingobacteriaceae</taxon>
        <taxon>Pedobacter</taxon>
    </lineage>
</organism>
<feature type="transmembrane region" description="Helical" evidence="8">
    <location>
        <begin position="317"/>
        <end position="340"/>
    </location>
</feature>
<dbReference type="Proteomes" id="UP000636110">
    <property type="component" value="Unassembled WGS sequence"/>
</dbReference>
<dbReference type="Pfam" id="PF13231">
    <property type="entry name" value="PMT_2"/>
    <property type="match status" value="1"/>
</dbReference>
<proteinExistence type="predicted"/>
<feature type="transmembrane region" description="Helical" evidence="8">
    <location>
        <begin position="148"/>
        <end position="174"/>
    </location>
</feature>
<protein>
    <recommendedName>
        <fullName evidence="9">Glycosyltransferase RgtA/B/C/D-like domain-containing protein</fullName>
    </recommendedName>
</protein>
<sequence length="569" mass="66114">MLQTKKSPEQILFIFLGIWTILNIIQASVVEVHPDEAYYWMYSRFLDWGYFDHPPMVALFIKIGDFLWPSTLGMRFLTVISSSLSVFFLWKIVKPYGENIKLFILLFSAVLLFHVYGFITTPDAPLFFFTILFFYVYQKYLASDQLKWALLLALVIACLLYSKYHGILVLLFTILSNLSLLKRPSFWLIVGVATLAFFPHIYWQMENNYPSFYYHVIDRSAAFYKLKFTTEYLLAQLALAGPLVGWFLYRAAVVLKTPDTFIRAIKVNFFGIFIFFFFSTFKGRVEAHWTLPGMICLFILAYLYLSNRTVPKWFERLALANIALILIARLVLLIPIPFLMKNKSVAYYFGNETWAKQIQEKAGDAPVIFMDSFQEPSKYNYYNRTTKGFSYNSRNYRKNQYDIWSLEDSLRNKRVYWVGRDSKGLAGQDTLETSKGLYYGNWIDSVRLYQKVSVNPVEKSVLLGKNQPRVLKLRITNPYDEDIYLGNDAGEKWPCVLEYGYKNGPDLSEFRLVKAANLQKLRIPAKQSVVLNAEILGPKEGGMYKLIFSLRTDPFSGARNSNMIKAEVH</sequence>
<evidence type="ECO:0000256" key="4">
    <source>
        <dbReference type="ARBA" id="ARBA00022679"/>
    </source>
</evidence>
<keyword evidence="4" id="KW-0808">Transferase</keyword>
<dbReference type="InterPro" id="IPR050297">
    <property type="entry name" value="LipidA_mod_glycosyltrf_83"/>
</dbReference>
<feature type="transmembrane region" description="Helical" evidence="8">
    <location>
        <begin position="287"/>
        <end position="305"/>
    </location>
</feature>
<feature type="transmembrane region" description="Helical" evidence="8">
    <location>
        <begin position="75"/>
        <end position="93"/>
    </location>
</feature>